<dbReference type="PANTHER" id="PTHR11439:SF495">
    <property type="entry name" value="REVERSE TRANSCRIPTASE, RNA-DEPENDENT DNA POLYMERASE-RELATED"/>
    <property type="match status" value="1"/>
</dbReference>
<dbReference type="Pfam" id="PF07727">
    <property type="entry name" value="RVT_2"/>
    <property type="match status" value="1"/>
</dbReference>
<keyword evidence="5" id="KW-1185">Reference proteome</keyword>
<dbReference type="Proteomes" id="UP001151760">
    <property type="component" value="Unassembled WGS sequence"/>
</dbReference>
<evidence type="ECO:0000313" key="4">
    <source>
        <dbReference type="EMBL" id="GJT64786.1"/>
    </source>
</evidence>
<dbReference type="InterPro" id="IPR013103">
    <property type="entry name" value="RVT_2"/>
</dbReference>
<reference evidence="4" key="1">
    <citation type="journal article" date="2022" name="Int. J. Mol. Sci.">
        <title>Draft Genome of Tanacetum Coccineum: Genomic Comparison of Closely Related Tanacetum-Family Plants.</title>
        <authorList>
            <person name="Yamashiro T."/>
            <person name="Shiraishi A."/>
            <person name="Nakayama K."/>
            <person name="Satake H."/>
        </authorList>
    </citation>
    <scope>NUCLEOTIDE SEQUENCE</scope>
</reference>
<comment type="caution">
    <text evidence="4">The sequence shown here is derived from an EMBL/GenBank/DDBJ whole genome shotgun (WGS) entry which is preliminary data.</text>
</comment>
<feature type="coiled-coil region" evidence="1">
    <location>
        <begin position="744"/>
        <end position="773"/>
    </location>
</feature>
<evidence type="ECO:0000256" key="1">
    <source>
        <dbReference type="SAM" id="Coils"/>
    </source>
</evidence>
<gene>
    <name evidence="4" type="ORF">Tco_1016266</name>
</gene>
<dbReference type="PANTHER" id="PTHR11439">
    <property type="entry name" value="GAG-POL-RELATED RETROTRANSPOSON"/>
    <property type="match status" value="1"/>
</dbReference>
<evidence type="ECO:0000256" key="2">
    <source>
        <dbReference type="SAM" id="MobiDB-lite"/>
    </source>
</evidence>
<name>A0ABQ5FN96_9ASTR</name>
<organism evidence="4 5">
    <name type="scientific">Tanacetum coccineum</name>
    <dbReference type="NCBI Taxonomy" id="301880"/>
    <lineage>
        <taxon>Eukaryota</taxon>
        <taxon>Viridiplantae</taxon>
        <taxon>Streptophyta</taxon>
        <taxon>Embryophyta</taxon>
        <taxon>Tracheophyta</taxon>
        <taxon>Spermatophyta</taxon>
        <taxon>Magnoliopsida</taxon>
        <taxon>eudicotyledons</taxon>
        <taxon>Gunneridae</taxon>
        <taxon>Pentapetalae</taxon>
        <taxon>asterids</taxon>
        <taxon>campanulids</taxon>
        <taxon>Asterales</taxon>
        <taxon>Asteraceae</taxon>
        <taxon>Asteroideae</taxon>
        <taxon>Anthemideae</taxon>
        <taxon>Anthemidinae</taxon>
        <taxon>Tanacetum</taxon>
    </lineage>
</organism>
<dbReference type="SUPFAM" id="SSF56672">
    <property type="entry name" value="DNA/RNA polymerases"/>
    <property type="match status" value="1"/>
</dbReference>
<protein>
    <submittedName>
        <fullName evidence="4">Ribonuclease H-like domain-containing protein</fullName>
    </submittedName>
</protein>
<feature type="compositionally biased region" description="Polar residues" evidence="2">
    <location>
        <begin position="705"/>
        <end position="719"/>
    </location>
</feature>
<accession>A0ABQ5FN96</accession>
<dbReference type="InterPro" id="IPR043502">
    <property type="entry name" value="DNA/RNA_pol_sf"/>
</dbReference>
<evidence type="ECO:0000259" key="3">
    <source>
        <dbReference type="Pfam" id="PF07727"/>
    </source>
</evidence>
<feature type="compositionally biased region" description="Polar residues" evidence="2">
    <location>
        <begin position="546"/>
        <end position="556"/>
    </location>
</feature>
<feature type="region of interest" description="Disordered" evidence="2">
    <location>
        <begin position="537"/>
        <end position="586"/>
    </location>
</feature>
<dbReference type="EMBL" id="BQNB010017578">
    <property type="protein sequence ID" value="GJT64786.1"/>
    <property type="molecule type" value="Genomic_DNA"/>
</dbReference>
<reference evidence="4" key="2">
    <citation type="submission" date="2022-01" db="EMBL/GenBank/DDBJ databases">
        <authorList>
            <person name="Yamashiro T."/>
            <person name="Shiraishi A."/>
            <person name="Satake H."/>
            <person name="Nakayama K."/>
        </authorList>
    </citation>
    <scope>NUCLEOTIDE SEQUENCE</scope>
</reference>
<proteinExistence type="predicted"/>
<feature type="domain" description="Reverse transcriptase Ty1/copia-type" evidence="3">
    <location>
        <begin position="31"/>
        <end position="114"/>
    </location>
</feature>
<feature type="compositionally biased region" description="Basic and acidic residues" evidence="2">
    <location>
        <begin position="721"/>
        <end position="740"/>
    </location>
</feature>
<evidence type="ECO:0000313" key="5">
    <source>
        <dbReference type="Proteomes" id="UP001151760"/>
    </source>
</evidence>
<sequence>MPNLEEIVYSDDDDEEVGVEADMNNLATYVLEVYVCHQPPGFEDPQFPDKVYKVEKAIYGLHQAPRAWYKTLPTYLLENRFRGGTIDKTLFIKKERGDILLVQQKDDGIFISQDKYEADILKKFDFATVKTASTPIETNKALLKDEEAEDLDVHLYRSMIGLLMYLTAYRPDIMFVVCACARFQVTPKVSHLHAMNRIFRYLKGQPKLGLWYPKDSPFDLEAFSDSDYVGASLDRKSTTGGCQFLGKRLISWQCKKQTIVANSTTEAEYVVAANCCGQVLWVQNQMLDYGFNFMNTKIYIDNESTICIVKNLVFHSKTKHIEIRHHFIRDSYEKKLIQVIKIHTDHNVADLLTKAFDWDLFPVINLRLVIKEWEDRMERVATTASSLVAEQDSGIIATAGLVNTVRLNLMLPVQVNVVEGDFINTSIKGLSIHSVTSAKAKTVNGERQIQALVDKKKVIITETSIGGDLKLNDVDGTDCLPTATIFAELERMGAKTTAWNEFSSTMASIIICLATNKKINFSKYIFVHMMKNLEAPEDTGEDSAAPTDSYSTPIITQPSSSKPQKKKSKKETENGQCGPIEAYPDEPTNVETISTPSVDHPQSGEVVLEEQEIEFEKVVKEPVVSVATTTKSIPVSAADPVTTAGEVVTTASASVEIPDELTLAQTLIEIKTAKPKPVTTAVTTVTSVKPRAKGIIFHDQEEQVPASTKTFSSSQSQLPQVKDKGKGKMVEPERPLKKKDQVALDEEMARNLEAQMQAELIEEKRLARQKEKEANIALIES</sequence>
<feature type="region of interest" description="Disordered" evidence="2">
    <location>
        <begin position="703"/>
        <end position="740"/>
    </location>
</feature>
<dbReference type="CDD" id="cd09272">
    <property type="entry name" value="RNase_HI_RT_Ty1"/>
    <property type="match status" value="1"/>
</dbReference>
<keyword evidence="1" id="KW-0175">Coiled coil</keyword>